<comment type="caution">
    <text evidence="1">The sequence shown here is derived from an EMBL/GenBank/DDBJ whole genome shotgun (WGS) entry which is preliminary data.</text>
</comment>
<gene>
    <name evidence="1" type="ORF">GCM10010307_79480</name>
</gene>
<protein>
    <submittedName>
        <fullName evidence="1">Uncharacterized protein</fullName>
    </submittedName>
</protein>
<reference evidence="2" key="1">
    <citation type="journal article" date="2019" name="Int. J. Syst. Evol. Microbiol.">
        <title>The Global Catalogue of Microorganisms (GCM) 10K type strain sequencing project: providing services to taxonomists for standard genome sequencing and annotation.</title>
        <authorList>
            <consortium name="The Broad Institute Genomics Platform"/>
            <consortium name="The Broad Institute Genome Sequencing Center for Infectious Disease"/>
            <person name="Wu L."/>
            <person name="Ma J."/>
        </authorList>
    </citation>
    <scope>NUCLEOTIDE SEQUENCE [LARGE SCALE GENOMIC DNA]</scope>
    <source>
        <strain evidence="2">JCM 4524</strain>
    </source>
</reference>
<dbReference type="RefSeq" id="WP_344396305.1">
    <property type="nucleotide sequence ID" value="NZ_BAAASJ010000120.1"/>
</dbReference>
<dbReference type="Proteomes" id="UP001500151">
    <property type="component" value="Unassembled WGS sequence"/>
</dbReference>
<evidence type="ECO:0000313" key="1">
    <source>
        <dbReference type="EMBL" id="GAA2661313.1"/>
    </source>
</evidence>
<name>A0ABP6E8D8_9ACTN</name>
<sequence length="90" mass="9631">MDTTTAPAILAEQFRSRGLTVINADDQTVSVMNPLNPSLTEAVGVCDGHYVTCWGYELGQTGDETGTAQRLAFLLALPSDSPSRDTASRR</sequence>
<evidence type="ECO:0000313" key="2">
    <source>
        <dbReference type="Proteomes" id="UP001500151"/>
    </source>
</evidence>
<dbReference type="EMBL" id="BAAASJ010000120">
    <property type="protein sequence ID" value="GAA2661313.1"/>
    <property type="molecule type" value="Genomic_DNA"/>
</dbReference>
<keyword evidence="2" id="KW-1185">Reference proteome</keyword>
<proteinExistence type="predicted"/>
<accession>A0ABP6E8D8</accession>
<organism evidence="1 2">
    <name type="scientific">Streptomyces vastus</name>
    <dbReference type="NCBI Taxonomy" id="285451"/>
    <lineage>
        <taxon>Bacteria</taxon>
        <taxon>Bacillati</taxon>
        <taxon>Actinomycetota</taxon>
        <taxon>Actinomycetes</taxon>
        <taxon>Kitasatosporales</taxon>
        <taxon>Streptomycetaceae</taxon>
        <taxon>Streptomyces</taxon>
    </lineage>
</organism>